<protein>
    <recommendedName>
        <fullName evidence="1">DUF985 domain-containing protein</fullName>
    </recommendedName>
</protein>
<evidence type="ECO:0000259" key="1">
    <source>
        <dbReference type="Pfam" id="PF06172"/>
    </source>
</evidence>
<dbReference type="OrthoDB" id="9798288at2"/>
<evidence type="ECO:0000313" key="3">
    <source>
        <dbReference type="Proteomes" id="UP000053937"/>
    </source>
</evidence>
<dbReference type="Gene3D" id="2.60.120.10">
    <property type="entry name" value="Jelly Rolls"/>
    <property type="match status" value="1"/>
</dbReference>
<dbReference type="SUPFAM" id="SSF51182">
    <property type="entry name" value="RmlC-like cupins"/>
    <property type="match status" value="1"/>
</dbReference>
<dbReference type="PANTHER" id="PTHR33387:SF3">
    <property type="entry name" value="DUF985 DOMAIN-CONTAINING PROTEIN"/>
    <property type="match status" value="1"/>
</dbReference>
<dbReference type="InterPro" id="IPR009327">
    <property type="entry name" value="Cupin_DUF985"/>
</dbReference>
<comment type="caution">
    <text evidence="2">The sequence shown here is derived from an EMBL/GenBank/DDBJ whole genome shotgun (WGS) entry which is preliminary data.</text>
</comment>
<dbReference type="Pfam" id="PF06172">
    <property type="entry name" value="Cupin_5"/>
    <property type="match status" value="1"/>
</dbReference>
<dbReference type="AlphaFoldDB" id="A0A101JTQ7"/>
<feature type="domain" description="DUF985" evidence="1">
    <location>
        <begin position="6"/>
        <end position="148"/>
    </location>
</feature>
<evidence type="ECO:0000313" key="2">
    <source>
        <dbReference type="EMBL" id="KUL32256.1"/>
    </source>
</evidence>
<keyword evidence="3" id="KW-1185">Reference proteome</keyword>
<reference evidence="2 3" key="1">
    <citation type="submission" date="2015-10" db="EMBL/GenBank/DDBJ databases">
        <title>Draft Genome Sequence of Chlorobium limicola strain Frasassi Growing under Artificial Lighting in the Frasassi Cave System.</title>
        <authorList>
            <person name="Mansor M."/>
            <person name="Macalady J."/>
        </authorList>
    </citation>
    <scope>NUCLEOTIDE SEQUENCE [LARGE SCALE GENOMIC DNA]</scope>
    <source>
        <strain evidence="2 3">Frasassi</strain>
    </source>
</reference>
<proteinExistence type="predicted"/>
<sequence>MQKADYWIERLELEPHPEGGFYRETYRSRRTCRFGANEPFGGERNHATSIYYLLKYGERSKLHRIHSDELWFFHAGQPLSVHVFPPEGTPSAFTLGDSPHKGEVLQEVVRAENWFGACHTQESAAKDGYSLVSCVVAPGFDFRDFRFAERAPLIERYPSFSAVIDRLT</sequence>
<dbReference type="CDD" id="cd06121">
    <property type="entry name" value="cupin_YML079wp"/>
    <property type="match status" value="1"/>
</dbReference>
<dbReference type="InterPro" id="IPR014710">
    <property type="entry name" value="RmlC-like_jellyroll"/>
</dbReference>
<organism evidence="2 3">
    <name type="scientific">Chlorobium limicola</name>
    <dbReference type="NCBI Taxonomy" id="1092"/>
    <lineage>
        <taxon>Bacteria</taxon>
        <taxon>Pseudomonadati</taxon>
        <taxon>Chlorobiota</taxon>
        <taxon>Chlorobiia</taxon>
        <taxon>Chlorobiales</taxon>
        <taxon>Chlorobiaceae</taxon>
        <taxon>Chlorobium/Pelodictyon group</taxon>
        <taxon>Chlorobium</taxon>
    </lineage>
</organism>
<gene>
    <name evidence="2" type="ORF">ASB62_01950</name>
</gene>
<dbReference type="RefSeq" id="WP_059138386.1">
    <property type="nucleotide sequence ID" value="NZ_LMBR01000031.1"/>
</dbReference>
<accession>A0A101JTQ7</accession>
<dbReference type="InterPro" id="IPR039935">
    <property type="entry name" value="YML079W-like"/>
</dbReference>
<dbReference type="InterPro" id="IPR011051">
    <property type="entry name" value="RmlC_Cupin_sf"/>
</dbReference>
<dbReference type="Proteomes" id="UP000053937">
    <property type="component" value="Unassembled WGS sequence"/>
</dbReference>
<name>A0A101JTQ7_CHLLI</name>
<dbReference type="PANTHER" id="PTHR33387">
    <property type="entry name" value="RMLC-LIKE JELLY ROLL FOLD PROTEIN"/>
    <property type="match status" value="1"/>
</dbReference>
<dbReference type="EMBL" id="LMBR01000031">
    <property type="protein sequence ID" value="KUL32256.1"/>
    <property type="molecule type" value="Genomic_DNA"/>
</dbReference>